<dbReference type="GO" id="GO:0006352">
    <property type="term" value="P:DNA-templated transcription initiation"/>
    <property type="evidence" value="ECO:0007669"/>
    <property type="project" value="InterPro"/>
</dbReference>
<keyword evidence="5" id="KW-0804">Transcription</keyword>
<dbReference type="CDD" id="cd06171">
    <property type="entry name" value="Sigma70_r4"/>
    <property type="match status" value="1"/>
</dbReference>
<evidence type="ECO:0000256" key="2">
    <source>
        <dbReference type="ARBA" id="ARBA00023015"/>
    </source>
</evidence>
<accession>A0A381SFW7</accession>
<comment type="similarity">
    <text evidence="1">Belongs to the sigma-70 factor family. ECF subfamily.</text>
</comment>
<evidence type="ECO:0000259" key="7">
    <source>
        <dbReference type="Pfam" id="PF08281"/>
    </source>
</evidence>
<dbReference type="PANTHER" id="PTHR43133:SF8">
    <property type="entry name" value="RNA POLYMERASE SIGMA FACTOR HI_1459-RELATED"/>
    <property type="match status" value="1"/>
</dbReference>
<keyword evidence="2" id="KW-0805">Transcription regulation</keyword>
<dbReference type="EMBL" id="UINC01002997">
    <property type="protein sequence ID" value="SVA02364.1"/>
    <property type="molecule type" value="Genomic_DNA"/>
</dbReference>
<evidence type="ECO:0000256" key="3">
    <source>
        <dbReference type="ARBA" id="ARBA00023082"/>
    </source>
</evidence>
<evidence type="ECO:0000256" key="4">
    <source>
        <dbReference type="ARBA" id="ARBA00023125"/>
    </source>
</evidence>
<evidence type="ECO:0000256" key="5">
    <source>
        <dbReference type="ARBA" id="ARBA00023163"/>
    </source>
</evidence>
<dbReference type="InterPro" id="IPR013249">
    <property type="entry name" value="RNA_pol_sigma70_r4_t2"/>
</dbReference>
<evidence type="ECO:0000259" key="6">
    <source>
        <dbReference type="Pfam" id="PF04542"/>
    </source>
</evidence>
<evidence type="ECO:0000256" key="1">
    <source>
        <dbReference type="ARBA" id="ARBA00010641"/>
    </source>
</evidence>
<keyword evidence="4" id="KW-0238">DNA-binding</keyword>
<gene>
    <name evidence="8" type="ORF">METZ01_LOCUS55218</name>
</gene>
<reference evidence="8" key="1">
    <citation type="submission" date="2018-05" db="EMBL/GenBank/DDBJ databases">
        <authorList>
            <person name="Lanie J.A."/>
            <person name="Ng W.-L."/>
            <person name="Kazmierczak K.M."/>
            <person name="Andrzejewski T.M."/>
            <person name="Davidsen T.M."/>
            <person name="Wayne K.J."/>
            <person name="Tettelin H."/>
            <person name="Glass J.I."/>
            <person name="Rusch D."/>
            <person name="Podicherti R."/>
            <person name="Tsui H.-C.T."/>
            <person name="Winkler M.E."/>
        </authorList>
    </citation>
    <scope>NUCLEOTIDE SEQUENCE</scope>
</reference>
<keyword evidence="3" id="KW-0731">Sigma factor</keyword>
<feature type="domain" description="RNA polymerase sigma-70 region 2" evidence="6">
    <location>
        <begin position="15"/>
        <end position="81"/>
    </location>
</feature>
<dbReference type="AlphaFoldDB" id="A0A381SFW7"/>
<evidence type="ECO:0000313" key="8">
    <source>
        <dbReference type="EMBL" id="SVA02364.1"/>
    </source>
</evidence>
<dbReference type="InterPro" id="IPR036388">
    <property type="entry name" value="WH-like_DNA-bd_sf"/>
</dbReference>
<dbReference type="Pfam" id="PF08281">
    <property type="entry name" value="Sigma70_r4_2"/>
    <property type="match status" value="1"/>
</dbReference>
<dbReference type="InterPro" id="IPR039425">
    <property type="entry name" value="RNA_pol_sigma-70-like"/>
</dbReference>
<dbReference type="InterPro" id="IPR014284">
    <property type="entry name" value="RNA_pol_sigma-70_dom"/>
</dbReference>
<dbReference type="GO" id="GO:0016987">
    <property type="term" value="F:sigma factor activity"/>
    <property type="evidence" value="ECO:0007669"/>
    <property type="project" value="UniProtKB-KW"/>
</dbReference>
<sequence length="179" mass="21377">MARFQKGDENAYIELVNRYRDRLLNFIYNYIGDFEISEDIVQDTMVKLYQKKHYYREIAKFSTWLYTIAKNLANTEFRKKKQRKITLLSQISRDDKPYDIPADQPDTDQEIQSDITNKIIRKAIDELPEKFKTVILLRDIQELSYEEISSIIEVPLGTVKSRINRARLQLQVELKHLRT</sequence>
<dbReference type="Pfam" id="PF04542">
    <property type="entry name" value="Sigma70_r2"/>
    <property type="match status" value="1"/>
</dbReference>
<organism evidence="8">
    <name type="scientific">marine metagenome</name>
    <dbReference type="NCBI Taxonomy" id="408172"/>
    <lineage>
        <taxon>unclassified sequences</taxon>
        <taxon>metagenomes</taxon>
        <taxon>ecological metagenomes</taxon>
    </lineage>
</organism>
<dbReference type="NCBIfam" id="TIGR02937">
    <property type="entry name" value="sigma70-ECF"/>
    <property type="match status" value="1"/>
</dbReference>
<dbReference type="SUPFAM" id="SSF88659">
    <property type="entry name" value="Sigma3 and sigma4 domains of RNA polymerase sigma factors"/>
    <property type="match status" value="1"/>
</dbReference>
<dbReference type="InterPro" id="IPR007627">
    <property type="entry name" value="RNA_pol_sigma70_r2"/>
</dbReference>
<name>A0A381SFW7_9ZZZZ</name>
<dbReference type="SUPFAM" id="SSF88946">
    <property type="entry name" value="Sigma2 domain of RNA polymerase sigma factors"/>
    <property type="match status" value="1"/>
</dbReference>
<dbReference type="InterPro" id="IPR013324">
    <property type="entry name" value="RNA_pol_sigma_r3/r4-like"/>
</dbReference>
<dbReference type="Gene3D" id="1.10.10.10">
    <property type="entry name" value="Winged helix-like DNA-binding domain superfamily/Winged helix DNA-binding domain"/>
    <property type="match status" value="1"/>
</dbReference>
<proteinExistence type="inferred from homology"/>
<feature type="domain" description="RNA polymerase sigma factor 70 region 4 type 2" evidence="7">
    <location>
        <begin position="119"/>
        <end position="170"/>
    </location>
</feature>
<dbReference type="GO" id="GO:0003677">
    <property type="term" value="F:DNA binding"/>
    <property type="evidence" value="ECO:0007669"/>
    <property type="project" value="UniProtKB-KW"/>
</dbReference>
<dbReference type="Gene3D" id="1.10.1740.10">
    <property type="match status" value="1"/>
</dbReference>
<dbReference type="PANTHER" id="PTHR43133">
    <property type="entry name" value="RNA POLYMERASE ECF-TYPE SIGMA FACTO"/>
    <property type="match status" value="1"/>
</dbReference>
<evidence type="ECO:0008006" key="9">
    <source>
        <dbReference type="Google" id="ProtNLM"/>
    </source>
</evidence>
<dbReference type="InterPro" id="IPR013325">
    <property type="entry name" value="RNA_pol_sigma_r2"/>
</dbReference>
<protein>
    <recommendedName>
        <fullName evidence="9">RNA polymerase subunit sigma-24</fullName>
    </recommendedName>
</protein>